<evidence type="ECO:0000256" key="1">
    <source>
        <dbReference type="ARBA" id="ARBA00023015"/>
    </source>
</evidence>
<keyword evidence="3" id="KW-0804">Transcription</keyword>
<evidence type="ECO:0000256" key="5">
    <source>
        <dbReference type="SAM" id="Coils"/>
    </source>
</evidence>
<evidence type="ECO:0000256" key="4">
    <source>
        <dbReference type="PROSITE-ProRule" id="PRU00169"/>
    </source>
</evidence>
<dbReference type="Pfam" id="PF00196">
    <property type="entry name" value="GerE"/>
    <property type="match status" value="1"/>
</dbReference>
<reference evidence="8" key="1">
    <citation type="journal article" date="2021" name="Microorganisms">
        <title>The Ever-Expanding Pseudomonas Genus: Description of 43 New Species and Partition of the Pseudomonas putida Group.</title>
        <authorList>
            <person name="Girard L."/>
            <person name="Lood C."/>
            <person name="Hofte M."/>
            <person name="Vandamme P."/>
            <person name="Rokni-Zadeh H."/>
            <person name="van Noort V."/>
            <person name="Lavigne R."/>
            <person name="De Mot R."/>
        </authorList>
    </citation>
    <scope>NUCLEOTIDE SEQUENCE</scope>
    <source>
        <strain evidence="8">COW40</strain>
    </source>
</reference>
<evidence type="ECO:0000256" key="3">
    <source>
        <dbReference type="ARBA" id="ARBA00023163"/>
    </source>
</evidence>
<dbReference type="SMART" id="SM00448">
    <property type="entry name" value="REC"/>
    <property type="match status" value="1"/>
</dbReference>
<evidence type="ECO:0000256" key="2">
    <source>
        <dbReference type="ARBA" id="ARBA00023125"/>
    </source>
</evidence>
<sequence>MTSTVHVHSCKVRLPLLLPERLGPGAGPKQQGVELVNKSVSEVKVLVVDDQPLIVEELCEYLEGEGYRCVPAHSTDQAIERYRADDHIGLVLCDLHMPERDGIELVRALKQIAGNQRMFEAIMLTGRAEKQDVIRALREGFADYYQKPMDLDELLEGLRRQEEALLERRRNFRELGSLNQRLQELAESIDDLYQDLEKARGQGTHRRATDTDDSEPELPAAFEKLSPRQLEVARLVSKGKTNYQIACELGITENTVKLYVSQVLRLTHMHNRTQLALALTPRSSPVHQRFTTH</sequence>
<keyword evidence="2" id="KW-0238">DNA-binding</keyword>
<dbReference type="InterPro" id="IPR000792">
    <property type="entry name" value="Tscrpt_reg_LuxR_C"/>
</dbReference>
<dbReference type="Proteomes" id="UP001046350">
    <property type="component" value="Chromosome"/>
</dbReference>
<protein>
    <submittedName>
        <fullName evidence="8">Response regulator transcription factor</fullName>
    </submittedName>
</protein>
<evidence type="ECO:0000313" key="9">
    <source>
        <dbReference type="Proteomes" id="UP001046350"/>
    </source>
</evidence>
<organism evidence="8 9">
    <name type="scientific">Pseudomonas fakonensis</name>
    <dbReference type="NCBI Taxonomy" id="2842355"/>
    <lineage>
        <taxon>Bacteria</taxon>
        <taxon>Pseudomonadati</taxon>
        <taxon>Pseudomonadota</taxon>
        <taxon>Gammaproteobacteria</taxon>
        <taxon>Pseudomonadales</taxon>
        <taxon>Pseudomonadaceae</taxon>
        <taxon>Pseudomonas</taxon>
    </lineage>
</organism>
<dbReference type="InterPro" id="IPR039420">
    <property type="entry name" value="WalR-like"/>
</dbReference>
<dbReference type="Pfam" id="PF00072">
    <property type="entry name" value="Response_reg"/>
    <property type="match status" value="1"/>
</dbReference>
<evidence type="ECO:0000259" key="6">
    <source>
        <dbReference type="PROSITE" id="PS50043"/>
    </source>
</evidence>
<feature type="coiled-coil region" evidence="5">
    <location>
        <begin position="155"/>
        <end position="202"/>
    </location>
</feature>
<feature type="modified residue" description="4-aspartylphosphate" evidence="4">
    <location>
        <position position="94"/>
    </location>
</feature>
<dbReference type="CDD" id="cd00156">
    <property type="entry name" value="REC"/>
    <property type="match status" value="1"/>
</dbReference>
<keyword evidence="1" id="KW-0805">Transcription regulation</keyword>
<keyword evidence="9" id="KW-1185">Reference proteome</keyword>
<name>A0ABX8N4X8_9PSED</name>
<feature type="domain" description="HTH luxR-type" evidence="6">
    <location>
        <begin position="218"/>
        <end position="283"/>
    </location>
</feature>
<dbReference type="CDD" id="cd06170">
    <property type="entry name" value="LuxR_C_like"/>
    <property type="match status" value="1"/>
</dbReference>
<keyword evidence="4" id="KW-0597">Phosphoprotein</keyword>
<proteinExistence type="predicted"/>
<dbReference type="PANTHER" id="PTHR43214:SF41">
    <property type="entry name" value="NITRATE_NITRITE RESPONSE REGULATOR PROTEIN NARP"/>
    <property type="match status" value="1"/>
</dbReference>
<evidence type="ECO:0000259" key="7">
    <source>
        <dbReference type="PROSITE" id="PS50110"/>
    </source>
</evidence>
<evidence type="ECO:0000313" key="8">
    <source>
        <dbReference type="EMBL" id="QXH50920.1"/>
    </source>
</evidence>
<keyword evidence="5" id="KW-0175">Coiled coil</keyword>
<accession>A0ABX8N4X8</accession>
<dbReference type="SMART" id="SM00421">
    <property type="entry name" value="HTH_LUXR"/>
    <property type="match status" value="1"/>
</dbReference>
<dbReference type="EMBL" id="CP077076">
    <property type="protein sequence ID" value="QXH50920.1"/>
    <property type="molecule type" value="Genomic_DNA"/>
</dbReference>
<dbReference type="PROSITE" id="PS50110">
    <property type="entry name" value="RESPONSE_REGULATORY"/>
    <property type="match status" value="1"/>
</dbReference>
<dbReference type="InterPro" id="IPR001789">
    <property type="entry name" value="Sig_transdc_resp-reg_receiver"/>
</dbReference>
<dbReference type="PROSITE" id="PS50043">
    <property type="entry name" value="HTH_LUXR_2"/>
    <property type="match status" value="1"/>
</dbReference>
<gene>
    <name evidence="8" type="ORF">KSS94_23765</name>
</gene>
<dbReference type="PANTHER" id="PTHR43214">
    <property type="entry name" value="TWO-COMPONENT RESPONSE REGULATOR"/>
    <property type="match status" value="1"/>
</dbReference>
<feature type="domain" description="Response regulatory" evidence="7">
    <location>
        <begin position="44"/>
        <end position="162"/>
    </location>
</feature>